<feature type="domain" description="EF-hand" evidence="8">
    <location>
        <begin position="287"/>
        <end position="322"/>
    </location>
</feature>
<evidence type="ECO:0000256" key="6">
    <source>
        <dbReference type="ARBA" id="ARBA00037485"/>
    </source>
</evidence>
<keyword evidence="4" id="KW-0677">Repeat</keyword>
<reference evidence="9 10" key="1">
    <citation type="journal article" date="2018" name="G3 (Bethesda)">
        <title>A High-Quality Reference Genome for the Invasive Mosquitofish Gambusia affinis Using a Chicago Library.</title>
        <authorList>
            <person name="Hoffberg S.L."/>
            <person name="Troendle N.J."/>
            <person name="Glenn T.C."/>
            <person name="Mahmud O."/>
            <person name="Louha S."/>
            <person name="Chalopin D."/>
            <person name="Bennetzen J.L."/>
            <person name="Mauricio R."/>
        </authorList>
    </citation>
    <scope>NUCLEOTIDE SEQUENCE [LARGE SCALE GENOMIC DNA]</scope>
    <source>
        <strain evidence="9">NE01/NJP1002.9</strain>
        <tissue evidence="9">Muscle</tissue>
    </source>
</reference>
<dbReference type="SMART" id="SM00054">
    <property type="entry name" value="EFh"/>
    <property type="match status" value="4"/>
</dbReference>
<dbReference type="Gene3D" id="1.10.238.10">
    <property type="entry name" value="EF-hand"/>
    <property type="match status" value="3"/>
</dbReference>
<evidence type="ECO:0000256" key="3">
    <source>
        <dbReference type="ARBA" id="ARBA00022723"/>
    </source>
</evidence>
<keyword evidence="10" id="KW-1185">Reference proteome</keyword>
<evidence type="ECO:0000256" key="2">
    <source>
        <dbReference type="ARBA" id="ARBA00022481"/>
    </source>
</evidence>
<dbReference type="InterPro" id="IPR050230">
    <property type="entry name" value="CALM/Myosin/TropC-like"/>
</dbReference>
<dbReference type="Pfam" id="PF13499">
    <property type="entry name" value="EF-hand_7"/>
    <property type="match status" value="2"/>
</dbReference>
<organism evidence="9 10">
    <name type="scientific">Gambusia affinis</name>
    <name type="common">Western mosquitofish</name>
    <name type="synonym">Heterandria affinis</name>
    <dbReference type="NCBI Taxonomy" id="33528"/>
    <lineage>
        <taxon>Eukaryota</taxon>
        <taxon>Metazoa</taxon>
        <taxon>Chordata</taxon>
        <taxon>Craniata</taxon>
        <taxon>Vertebrata</taxon>
        <taxon>Euteleostomi</taxon>
        <taxon>Actinopterygii</taxon>
        <taxon>Neopterygii</taxon>
        <taxon>Teleostei</taxon>
        <taxon>Neoteleostei</taxon>
        <taxon>Acanthomorphata</taxon>
        <taxon>Ovalentaria</taxon>
        <taxon>Atherinomorphae</taxon>
        <taxon>Cyprinodontiformes</taxon>
        <taxon>Poeciliidae</taxon>
        <taxon>Poeciliinae</taxon>
        <taxon>Gambusia</taxon>
    </lineage>
</organism>
<keyword evidence="7" id="KW-0175">Coiled coil</keyword>
<gene>
    <name evidence="9" type="ORF">CCH79_00004726</name>
</gene>
<dbReference type="FunFam" id="1.10.238.10:FF:000527">
    <property type="entry name" value="Calmodulin-3"/>
    <property type="match status" value="1"/>
</dbReference>
<dbReference type="SUPFAM" id="SSF47473">
    <property type="entry name" value="EF-hand"/>
    <property type="match status" value="1"/>
</dbReference>
<dbReference type="InterPro" id="IPR002048">
    <property type="entry name" value="EF_hand_dom"/>
</dbReference>
<dbReference type="Proteomes" id="UP000250572">
    <property type="component" value="Unassembled WGS sequence"/>
</dbReference>
<dbReference type="GO" id="GO:0016460">
    <property type="term" value="C:myosin II complex"/>
    <property type="evidence" value="ECO:0007669"/>
    <property type="project" value="TreeGrafter"/>
</dbReference>
<keyword evidence="3" id="KW-0479">Metal-binding</keyword>
<feature type="domain" description="EF-hand" evidence="8">
    <location>
        <begin position="250"/>
        <end position="285"/>
    </location>
</feature>
<dbReference type="PANTHER" id="PTHR23048">
    <property type="entry name" value="MYOSIN LIGHT CHAIN 1, 3"/>
    <property type="match status" value="1"/>
</dbReference>
<name>A0A315UXC2_GAMAF</name>
<sequence>MSGHYFYHPAITRDICPSCHCSLIMLPHKVAMYSAEDELVSLSTIYELLDEQQHYYMELILQQERNYRAFLQMLMDTSSSRMDNLVREMQDLRNNLQRTKAELAEVKKQGVQNSKQAEFLAEGLVMVQGALDGVNMKTRDTSGGTKGKVLDVKQSRGGSVLRFDGRGVGGTGAKKPEPKAAKLVADLTDIRFEDFKVVSSIKGVYLMADQLTEEQIAEFKEAFSLFDKDGDGTITTKELGTVMRSLGQNPTEAELQDMINEVDADGNGTIDFPEFLTMMARKMKDTDSEEEIREAFRVFDKDGNGYISAAELRHVMTNLGEKLTDEEVDEMIREADIDGDGQVNYEEFVQMMTAK</sequence>
<evidence type="ECO:0000256" key="1">
    <source>
        <dbReference type="ARBA" id="ARBA00009763"/>
    </source>
</evidence>
<keyword evidence="2" id="KW-0488">Methylation</keyword>
<protein>
    <recommendedName>
        <fullName evidence="8">EF-hand domain-containing protein</fullName>
    </recommendedName>
</protein>
<dbReference type="InterPro" id="IPR018247">
    <property type="entry name" value="EF_Hand_1_Ca_BS"/>
</dbReference>
<dbReference type="PROSITE" id="PS50222">
    <property type="entry name" value="EF_HAND_2"/>
    <property type="match status" value="4"/>
</dbReference>
<proteinExistence type="inferred from homology"/>
<dbReference type="CDD" id="cd00051">
    <property type="entry name" value="EFh"/>
    <property type="match status" value="2"/>
</dbReference>
<keyword evidence="5" id="KW-0106">Calcium</keyword>
<feature type="domain" description="EF-hand" evidence="8">
    <location>
        <begin position="214"/>
        <end position="249"/>
    </location>
</feature>
<dbReference type="PANTHER" id="PTHR23048:SF0">
    <property type="entry name" value="CALMODULIN LIKE 3"/>
    <property type="match status" value="1"/>
</dbReference>
<comment type="caution">
    <text evidence="9">The sequence shown here is derived from an EMBL/GenBank/DDBJ whole genome shotgun (WGS) entry which is preliminary data.</text>
</comment>
<feature type="domain" description="EF-hand" evidence="8">
    <location>
        <begin position="323"/>
        <end position="355"/>
    </location>
</feature>
<accession>A0A315UXC2</accession>
<evidence type="ECO:0000256" key="4">
    <source>
        <dbReference type="ARBA" id="ARBA00022737"/>
    </source>
</evidence>
<dbReference type="InterPro" id="IPR011992">
    <property type="entry name" value="EF-hand-dom_pair"/>
</dbReference>
<dbReference type="GO" id="GO:0005509">
    <property type="term" value="F:calcium ion binding"/>
    <property type="evidence" value="ECO:0007669"/>
    <property type="project" value="InterPro"/>
</dbReference>
<evidence type="ECO:0000313" key="10">
    <source>
        <dbReference type="Proteomes" id="UP000250572"/>
    </source>
</evidence>
<comment type="function">
    <text evidence="6">Calmodulin acts as part of a calcium signal transduction pathway by mediating the control of a large number of enzymes, ion channels, aquaporins and other proteins through calcium-binding. Calcium-binding is required for the activation of calmodulin. Among the enzymes to be stimulated by the calmodulin-calcium complex are a number of protein kinases, such as myosin light-chain kinases and calmodulin-dependent protein kinase type II (CaMK2), and phosphatases.</text>
</comment>
<evidence type="ECO:0000256" key="7">
    <source>
        <dbReference type="SAM" id="Coils"/>
    </source>
</evidence>
<comment type="similarity">
    <text evidence="1">Belongs to the calmodulin family.</text>
</comment>
<evidence type="ECO:0000313" key="9">
    <source>
        <dbReference type="EMBL" id="PWA16230.1"/>
    </source>
</evidence>
<dbReference type="PROSITE" id="PS00018">
    <property type="entry name" value="EF_HAND_1"/>
    <property type="match status" value="4"/>
</dbReference>
<evidence type="ECO:0000256" key="5">
    <source>
        <dbReference type="ARBA" id="ARBA00022837"/>
    </source>
</evidence>
<dbReference type="AlphaFoldDB" id="A0A315UXC2"/>
<dbReference type="EMBL" id="NHOQ01002481">
    <property type="protein sequence ID" value="PWA16230.1"/>
    <property type="molecule type" value="Genomic_DNA"/>
</dbReference>
<evidence type="ECO:0000259" key="8">
    <source>
        <dbReference type="PROSITE" id="PS50222"/>
    </source>
</evidence>
<dbReference type="STRING" id="33528.ENSGAFP00000004081"/>
<feature type="coiled-coil region" evidence="7">
    <location>
        <begin position="75"/>
        <end position="109"/>
    </location>
</feature>